<evidence type="ECO:0000313" key="4">
    <source>
        <dbReference type="Proteomes" id="UP000008783"/>
    </source>
</evidence>
<dbReference type="EMBL" id="DS178274">
    <property type="protein sequence ID" value="EFP79901.2"/>
    <property type="molecule type" value="Genomic_DNA"/>
</dbReference>
<dbReference type="OrthoDB" id="3253684at2759"/>
<protein>
    <recommendedName>
        <fullName evidence="2">CxC1-like cysteine cluster associated with KDZ transposases domain-containing protein</fullName>
    </recommendedName>
</protein>
<dbReference type="PANTHER" id="PTHR33096">
    <property type="entry name" value="CXC2 DOMAIN-CONTAINING PROTEIN"/>
    <property type="match status" value="1"/>
</dbReference>
<dbReference type="VEuPathDB" id="FungiDB:PGTG_05126"/>
<organism evidence="3 4">
    <name type="scientific">Puccinia graminis f. sp. tritici (strain CRL 75-36-700-3 / race SCCL)</name>
    <name type="common">Black stem rust fungus</name>
    <dbReference type="NCBI Taxonomy" id="418459"/>
    <lineage>
        <taxon>Eukaryota</taxon>
        <taxon>Fungi</taxon>
        <taxon>Dikarya</taxon>
        <taxon>Basidiomycota</taxon>
        <taxon>Pucciniomycotina</taxon>
        <taxon>Pucciniomycetes</taxon>
        <taxon>Pucciniales</taxon>
        <taxon>Pucciniaceae</taxon>
        <taxon>Puccinia</taxon>
    </lineage>
</organism>
<name>E3K6K4_PUCGT</name>
<dbReference type="HOGENOM" id="CLU_011407_4_0_1"/>
<proteinExistence type="predicted"/>
<dbReference type="PANTHER" id="PTHR33096:SF1">
    <property type="entry name" value="CXC1-LIKE CYSTEINE CLUSTER ASSOCIATED WITH KDZ TRANSPOSASES DOMAIN-CONTAINING PROTEIN"/>
    <property type="match status" value="1"/>
</dbReference>
<evidence type="ECO:0000256" key="1">
    <source>
        <dbReference type="SAM" id="MobiDB-lite"/>
    </source>
</evidence>
<keyword evidence="4" id="KW-1185">Reference proteome</keyword>
<feature type="region of interest" description="Disordered" evidence="1">
    <location>
        <begin position="1"/>
        <end position="75"/>
    </location>
</feature>
<feature type="compositionally biased region" description="Basic and acidic residues" evidence="1">
    <location>
        <begin position="38"/>
        <end position="56"/>
    </location>
</feature>
<evidence type="ECO:0000313" key="3">
    <source>
        <dbReference type="EMBL" id="EFP79901.2"/>
    </source>
</evidence>
<reference evidence="4" key="2">
    <citation type="journal article" date="2011" name="Proc. Natl. Acad. Sci. U.S.A.">
        <title>Obligate biotrophy features unraveled by the genomic analysis of rust fungi.</title>
        <authorList>
            <person name="Duplessis S."/>
            <person name="Cuomo C.A."/>
            <person name="Lin Y.-C."/>
            <person name="Aerts A."/>
            <person name="Tisserant E."/>
            <person name="Veneault-Fourrey C."/>
            <person name="Joly D.L."/>
            <person name="Hacquard S."/>
            <person name="Amselem J."/>
            <person name="Cantarel B.L."/>
            <person name="Chiu R."/>
            <person name="Coutinho P.M."/>
            <person name="Feau N."/>
            <person name="Field M."/>
            <person name="Frey P."/>
            <person name="Gelhaye E."/>
            <person name="Goldberg J."/>
            <person name="Grabherr M.G."/>
            <person name="Kodira C.D."/>
            <person name="Kohler A."/>
            <person name="Kuees U."/>
            <person name="Lindquist E.A."/>
            <person name="Lucas S.M."/>
            <person name="Mago R."/>
            <person name="Mauceli E."/>
            <person name="Morin E."/>
            <person name="Murat C."/>
            <person name="Pangilinan J.L."/>
            <person name="Park R."/>
            <person name="Pearson M."/>
            <person name="Quesneville H."/>
            <person name="Rouhier N."/>
            <person name="Sakthikumar S."/>
            <person name="Salamov A.A."/>
            <person name="Schmutz J."/>
            <person name="Selles B."/>
            <person name="Shapiro H."/>
            <person name="Tanguay P."/>
            <person name="Tuskan G.A."/>
            <person name="Henrissat B."/>
            <person name="Van de Peer Y."/>
            <person name="Rouze P."/>
            <person name="Ellis J.G."/>
            <person name="Dodds P.N."/>
            <person name="Schein J.E."/>
            <person name="Zhong S."/>
            <person name="Hamelin R.C."/>
            <person name="Grigoriev I.V."/>
            <person name="Szabo L.J."/>
            <person name="Martin F."/>
        </authorList>
    </citation>
    <scope>NUCLEOTIDE SEQUENCE [LARGE SCALE GENOMIC DNA]</scope>
    <source>
        <strain evidence="4">CRL 75-36-700-3 / race SCCL</strain>
    </source>
</reference>
<reference key="1">
    <citation type="submission" date="2007-01" db="EMBL/GenBank/DDBJ databases">
        <title>The Genome Sequence of Puccinia graminis f. sp. tritici Strain CRL 75-36-700-3.</title>
        <authorList>
            <consortium name="The Broad Institute Genome Sequencing Platform"/>
            <person name="Birren B."/>
            <person name="Lander E."/>
            <person name="Galagan J."/>
            <person name="Nusbaum C."/>
            <person name="Devon K."/>
            <person name="Cuomo C."/>
            <person name="Jaffe D."/>
            <person name="Butler J."/>
            <person name="Alvarez P."/>
            <person name="Gnerre S."/>
            <person name="Grabherr M."/>
            <person name="Mauceli E."/>
            <person name="Brockman W."/>
            <person name="Young S."/>
            <person name="LaButti K."/>
            <person name="Sykes S."/>
            <person name="DeCaprio D."/>
            <person name="Crawford M."/>
            <person name="Koehrsen M."/>
            <person name="Engels R."/>
            <person name="Montgomery P."/>
            <person name="Pearson M."/>
            <person name="Howarth C."/>
            <person name="Larson L."/>
            <person name="White J."/>
            <person name="Zeng Q."/>
            <person name="Kodira C."/>
            <person name="Yandava C."/>
            <person name="Alvarado L."/>
            <person name="O'Leary S."/>
            <person name="Szabo L."/>
            <person name="Dean R."/>
            <person name="Schein J."/>
        </authorList>
    </citation>
    <scope>NUCLEOTIDE SEQUENCE</scope>
    <source>
        <strain>CRL 75-36-700-3</strain>
    </source>
</reference>
<accession>E3K6K4</accession>
<dbReference type="InterPro" id="IPR040521">
    <property type="entry name" value="KDZ"/>
</dbReference>
<dbReference type="Proteomes" id="UP000008783">
    <property type="component" value="Unassembled WGS sequence"/>
</dbReference>
<sequence length="980" mass="112775">MAPGKRPKNLYQFHYRSQLPNTETRSEKKARLACQKRTKAEIGDSIRRQINRRDTQDQNDQESTNPDNPDTETHAQESLGFNENSLWEDTGEYMNDEDSNSLARIRSLHEEFIQKQKHQHWKDVMDSMFPVYLHLKNQTADWTLPCALDNFSSLLCKCTPDRYKIREVDLIDLMGQKREKFRFCPCTPDPVLLLANGYLSCTPIVPQTAFSIRLLNFYDLLWNFCNTHATPFCKVLQTWNKAISVRLFAKNSKRPQDLRRNLVGSINAYQTLKSMQRNLVQTVTSITKQEVLAQQSCPACFGVALPNDPTFNPDSHSTQPSDTNKIFICLDGNFQHRHHERASKNYLGLKNEPLFVTPEEIALSNVEIREGEIAKRVSQKAKDRCTQQHKAADDRQNASSWKGCDDTGLFGCCCRHDSVISFCNIHKTGEGRGLPMSIIKKLFSEINPDIKLGILYDIGCTLKKFFQARGLLSNYLPRMLFATAVFHSYVHDWPCQLQFNPRYNDGWGLTDGEGLERLWSYLSPLVSPLRYATRNHRITAINHRILTLKRKFIHAIATKIESQKIVQRMLKDQNPHKPGQCFTEDFFRAEWKKQRDFEINRNETDRLKKEEQAQFFERGEALKSLVESFVASLASSSAHSDPTHALSMLEEIRDLQQKQDEEIERLGSHFAVDTGAERNREQEKRLALLWSAKSALYKYAVQIQGEMQPLRDSKSHGERLGTVLKEKIFKALGRRKNTVTRVLKTFCDRRTDYLKNHAPNQLSLPENKAITYDDFTKLKLDDPFWNDAYLCLSKDPWAVDPTVRTGIHALLRLDRAKEELIQLNNELRRCLSWGIQHRKQIKLRIDQCVFDTVDQHLKAVLEDSFGQVSYQTRKILSDELELVQRKHKHLLLSWQPAVQEILALGTVSRSALPAEWFALVEFLKQSDAVNGLETADVDLLLEETILNLQDSDGESANDDINEGAIGVEHVPPEDDDGELS</sequence>
<dbReference type="eggNOG" id="ENOG502S2AH">
    <property type="taxonomic scope" value="Eukaryota"/>
</dbReference>
<gene>
    <name evidence="3" type="ORF">PGTG_05126</name>
</gene>
<dbReference type="KEGG" id="pgr:PGTG_05126"/>
<dbReference type="InterPro" id="IPR041320">
    <property type="entry name" value="CxC1"/>
</dbReference>
<feature type="compositionally biased region" description="Acidic residues" evidence="1">
    <location>
        <begin position="951"/>
        <end position="961"/>
    </location>
</feature>
<dbReference type="AlphaFoldDB" id="E3K6K4"/>
<dbReference type="Pfam" id="PF18802">
    <property type="entry name" value="CxC1"/>
    <property type="match status" value="1"/>
</dbReference>
<evidence type="ECO:0000259" key="2">
    <source>
        <dbReference type="Pfam" id="PF18802"/>
    </source>
</evidence>
<dbReference type="Pfam" id="PF18758">
    <property type="entry name" value="KDZ"/>
    <property type="match status" value="1"/>
</dbReference>
<feature type="region of interest" description="Disordered" evidence="1">
    <location>
        <begin position="951"/>
        <end position="980"/>
    </location>
</feature>
<dbReference type="InParanoid" id="E3K6K4"/>
<feature type="domain" description="CxC1-like cysteine cluster associated with KDZ transposases" evidence="2">
    <location>
        <begin position="141"/>
        <end position="242"/>
    </location>
</feature>
<dbReference type="RefSeq" id="XP_003324320.2">
    <property type="nucleotide sequence ID" value="XM_003324272.2"/>
</dbReference>
<dbReference type="GeneID" id="10533592"/>